<name>A0A1X9MLJ2_9BACI</name>
<dbReference type="EMBL" id="CP020814">
    <property type="protein sequence ID" value="ARK31712.1"/>
    <property type="molecule type" value="Genomic_DNA"/>
</dbReference>
<evidence type="ECO:0000313" key="2">
    <source>
        <dbReference type="EMBL" id="ARK31712.1"/>
    </source>
</evidence>
<feature type="transmembrane region" description="Helical" evidence="1">
    <location>
        <begin position="35"/>
        <end position="55"/>
    </location>
</feature>
<sequence>MKQRLFISFLLSMTMLIYGLEYLPFNGSMIDQVFSWAWTGLAVLVISGNGLHLLYHKNQQRREAVLVKKYRQVRAKVRG</sequence>
<keyword evidence="3" id="KW-1185">Reference proteome</keyword>
<protein>
    <submittedName>
        <fullName evidence="2">Uncharacterized protein</fullName>
    </submittedName>
</protein>
<organism evidence="2 3">
    <name type="scientific">Halalkalibacter krulwichiae</name>
    <dbReference type="NCBI Taxonomy" id="199441"/>
    <lineage>
        <taxon>Bacteria</taxon>
        <taxon>Bacillati</taxon>
        <taxon>Bacillota</taxon>
        <taxon>Bacilli</taxon>
        <taxon>Bacillales</taxon>
        <taxon>Bacillaceae</taxon>
        <taxon>Halalkalibacter</taxon>
    </lineage>
</organism>
<dbReference type="RefSeq" id="WP_066153469.1">
    <property type="nucleotide sequence ID" value="NZ_CP020814.1"/>
</dbReference>
<dbReference type="AlphaFoldDB" id="A0A1X9MLJ2"/>
<proteinExistence type="predicted"/>
<dbReference type="Proteomes" id="UP000193006">
    <property type="component" value="Chromosome"/>
</dbReference>
<reference evidence="2 3" key="1">
    <citation type="submission" date="2017-04" db="EMBL/GenBank/DDBJ databases">
        <title>Bacillus krulwichiae AM31D Genome sequencing and assembly.</title>
        <authorList>
            <person name="Krulwich T.A."/>
            <person name="Anastor L."/>
            <person name="Ehrlich R."/>
            <person name="Ehrlich G.D."/>
            <person name="Janto B."/>
        </authorList>
    </citation>
    <scope>NUCLEOTIDE SEQUENCE [LARGE SCALE GENOMIC DNA]</scope>
    <source>
        <strain evidence="2 3">AM31D</strain>
    </source>
</reference>
<accession>A0A1X9MLJ2</accession>
<dbReference type="KEGG" id="bkw:BkAM31D_18750"/>
<keyword evidence="1" id="KW-1133">Transmembrane helix</keyword>
<keyword evidence="1" id="KW-0812">Transmembrane</keyword>
<keyword evidence="1" id="KW-0472">Membrane</keyword>
<evidence type="ECO:0000313" key="3">
    <source>
        <dbReference type="Proteomes" id="UP000193006"/>
    </source>
</evidence>
<gene>
    <name evidence="2" type="ORF">BkAM31D_18750</name>
</gene>
<evidence type="ECO:0000256" key="1">
    <source>
        <dbReference type="SAM" id="Phobius"/>
    </source>
</evidence>